<reference evidence="1 2" key="1">
    <citation type="submission" date="2024-06" db="EMBL/GenBank/DDBJ databases">
        <authorList>
            <person name="Kaempfer P."/>
            <person name="Viver T."/>
        </authorList>
    </citation>
    <scope>NUCLEOTIDE SEQUENCE [LARGE SCALE GENOMIC DNA]</scope>
    <source>
        <strain evidence="1 2">ST-64</strain>
    </source>
</reference>
<dbReference type="RefSeq" id="WP_408077804.1">
    <property type="nucleotide sequence ID" value="NZ_JBELQC010000001.1"/>
</dbReference>
<comment type="caution">
    <text evidence="1">The sequence shown here is derived from an EMBL/GenBank/DDBJ whole genome shotgun (WGS) entry which is preliminary data.</text>
</comment>
<dbReference type="PIRSF" id="PIRSF012608">
    <property type="entry name" value="UCP012608"/>
    <property type="match status" value="1"/>
</dbReference>
<dbReference type="InterPro" id="IPR011200">
    <property type="entry name" value="UCP012608"/>
</dbReference>
<evidence type="ECO:0000313" key="1">
    <source>
        <dbReference type="EMBL" id="MFL9840883.1"/>
    </source>
</evidence>
<proteinExistence type="predicted"/>
<organism evidence="1 2">
    <name type="scientific">Sphingomonas plantiphila</name>
    <dbReference type="NCBI Taxonomy" id="3163295"/>
    <lineage>
        <taxon>Bacteria</taxon>
        <taxon>Pseudomonadati</taxon>
        <taxon>Pseudomonadota</taxon>
        <taxon>Alphaproteobacteria</taxon>
        <taxon>Sphingomonadales</taxon>
        <taxon>Sphingomonadaceae</taxon>
        <taxon>Sphingomonas</taxon>
    </lineage>
</organism>
<gene>
    <name evidence="1" type="ORF">ABS767_07925</name>
</gene>
<name>A0ABW8YKW2_9SPHN</name>
<dbReference type="Pfam" id="PF10094">
    <property type="entry name" value="DUF2332"/>
    <property type="match status" value="1"/>
</dbReference>
<sequence length="350" mass="37251">MTDWMALEDVRTAFANQVDYCRANDAPLTAAVVQAILDGMAGPGAFRAKLRDWPGKPMADALPLRAAGGLHALYLTGAAPSLAPLYAGEAVDAGPLINAAIDAHDAALLPWLDGPPQTNEAARSSNYAAAMLWLVARGLPGRFECIEIGSSAGINLMMDRYRYDLGGVGVGPADAAMRIAPEWRGPPPPEAEVEIVSLRGCDVAPIDLTDPQALLRLRAYAWPEHRLRAQRLEIAAAEAARRAPELVEADAAAFVAEALARSQAAGTVRVLMHTIVWQYLGEARQAAITAAMEAAGAAATAERPLAWIAVEANRQTFRHELTVRYWPGDGAPHLLAGAHAHGAWVEWMGV</sequence>
<keyword evidence="2" id="KW-1185">Reference proteome</keyword>
<dbReference type="Proteomes" id="UP001629244">
    <property type="component" value="Unassembled WGS sequence"/>
</dbReference>
<protein>
    <submittedName>
        <fullName evidence="1">DUF2332 domain-containing protein</fullName>
    </submittedName>
</protein>
<evidence type="ECO:0000313" key="2">
    <source>
        <dbReference type="Proteomes" id="UP001629244"/>
    </source>
</evidence>
<accession>A0ABW8YKW2</accession>
<dbReference type="EMBL" id="JBELQC010000001">
    <property type="protein sequence ID" value="MFL9840883.1"/>
    <property type="molecule type" value="Genomic_DNA"/>
</dbReference>